<evidence type="ECO:0000313" key="1">
    <source>
        <dbReference type="EMBL" id="KAJ8618426.1"/>
    </source>
</evidence>
<evidence type="ECO:0000313" key="2">
    <source>
        <dbReference type="Proteomes" id="UP001234297"/>
    </source>
</evidence>
<proteinExistence type="predicted"/>
<reference evidence="1 2" key="1">
    <citation type="journal article" date="2022" name="Hortic Res">
        <title>A haplotype resolved chromosomal level avocado genome allows analysis of novel avocado genes.</title>
        <authorList>
            <person name="Nath O."/>
            <person name="Fletcher S.J."/>
            <person name="Hayward A."/>
            <person name="Shaw L.M."/>
            <person name="Masouleh A.K."/>
            <person name="Furtado A."/>
            <person name="Henry R.J."/>
            <person name="Mitter N."/>
        </authorList>
    </citation>
    <scope>NUCLEOTIDE SEQUENCE [LARGE SCALE GENOMIC DNA]</scope>
    <source>
        <strain evidence="2">cv. Hass</strain>
    </source>
</reference>
<dbReference type="EMBL" id="CM056812">
    <property type="protein sequence ID" value="KAJ8618426.1"/>
    <property type="molecule type" value="Genomic_DNA"/>
</dbReference>
<sequence length="339" mass="36879">MVEEAAAEERAGMAPWEQHSAVISLPRFDYKAPSSLLHHSHSGFLITCTIKREKSATKEAISILEKYIGSFSCGDSKRSDSPDAILATKRRKTCHEEENGEDIKREYCKEAGISGASGEISEGTTVSSTDADVDAESGGSVSLVKLTRSGLLLFTFPRNGCLDTINILSNIFESLSSGGLKPPLWCHRILPIQATCCLKEKDVQVTVSRLVRQYLDDERNKVERPIRFAVGYNRRGIDEKAEMKTKKNTSCDSKESSLLDRNRCFSIVAGAFHEVAADSVVDLKSPELAVLVELLPISGVPNGSSVVAVSVLPCNLFTTKPRLCVKALAADAKTAEGRK</sequence>
<gene>
    <name evidence="1" type="ORF">MRB53_014612</name>
</gene>
<name>A0ACC2KBP7_PERAE</name>
<dbReference type="Proteomes" id="UP001234297">
    <property type="component" value="Chromosome 4"/>
</dbReference>
<keyword evidence="2" id="KW-1185">Reference proteome</keyword>
<organism evidence="1 2">
    <name type="scientific">Persea americana</name>
    <name type="common">Avocado</name>
    <dbReference type="NCBI Taxonomy" id="3435"/>
    <lineage>
        <taxon>Eukaryota</taxon>
        <taxon>Viridiplantae</taxon>
        <taxon>Streptophyta</taxon>
        <taxon>Embryophyta</taxon>
        <taxon>Tracheophyta</taxon>
        <taxon>Spermatophyta</taxon>
        <taxon>Magnoliopsida</taxon>
        <taxon>Magnoliidae</taxon>
        <taxon>Laurales</taxon>
        <taxon>Lauraceae</taxon>
        <taxon>Persea</taxon>
    </lineage>
</organism>
<comment type="caution">
    <text evidence="1">The sequence shown here is derived from an EMBL/GenBank/DDBJ whole genome shotgun (WGS) entry which is preliminary data.</text>
</comment>
<accession>A0ACC2KBP7</accession>
<protein>
    <submittedName>
        <fullName evidence="1">Uncharacterized protein</fullName>
    </submittedName>
</protein>